<dbReference type="AlphaFoldDB" id="A0A1M5K3G6"/>
<protein>
    <submittedName>
        <fullName evidence="1">Uncharacterized protein</fullName>
    </submittedName>
</protein>
<sequence length="38" mass="4386">MNDQYILLSQHIPLLGKGGVNKYHRQQGETQKAYSIKK</sequence>
<gene>
    <name evidence="1" type="ORF">SAMN05443549_104165</name>
</gene>
<reference evidence="2" key="1">
    <citation type="submission" date="2016-11" db="EMBL/GenBank/DDBJ databases">
        <authorList>
            <person name="Varghese N."/>
            <person name="Submissions S."/>
        </authorList>
    </citation>
    <scope>NUCLEOTIDE SEQUENCE [LARGE SCALE GENOMIC DNA]</scope>
    <source>
        <strain evidence="2">DSM 19978</strain>
    </source>
</reference>
<name>A0A1M5K3G6_9FLAO</name>
<accession>A0A1M5K3G6</accession>
<dbReference type="Proteomes" id="UP000184516">
    <property type="component" value="Unassembled WGS sequence"/>
</dbReference>
<keyword evidence="2" id="KW-1185">Reference proteome</keyword>
<evidence type="ECO:0000313" key="1">
    <source>
        <dbReference type="EMBL" id="SHG47140.1"/>
    </source>
</evidence>
<dbReference type="EMBL" id="FQWB01000004">
    <property type="protein sequence ID" value="SHG47140.1"/>
    <property type="molecule type" value="Genomic_DNA"/>
</dbReference>
<proteinExistence type="predicted"/>
<evidence type="ECO:0000313" key="2">
    <source>
        <dbReference type="Proteomes" id="UP000184516"/>
    </source>
</evidence>
<organism evidence="1 2">
    <name type="scientific">Flavobacterium fluvii</name>
    <dbReference type="NCBI Taxonomy" id="468056"/>
    <lineage>
        <taxon>Bacteria</taxon>
        <taxon>Pseudomonadati</taxon>
        <taxon>Bacteroidota</taxon>
        <taxon>Flavobacteriia</taxon>
        <taxon>Flavobacteriales</taxon>
        <taxon>Flavobacteriaceae</taxon>
        <taxon>Flavobacterium</taxon>
    </lineage>
</organism>